<keyword evidence="3" id="KW-1185">Reference proteome</keyword>
<gene>
    <name evidence="2" type="ORF">P7K49_015353</name>
</gene>
<protein>
    <submittedName>
        <fullName evidence="2">Uncharacterized protein</fullName>
    </submittedName>
</protein>
<feature type="non-terminal residue" evidence="2">
    <location>
        <position position="60"/>
    </location>
</feature>
<feature type="non-terminal residue" evidence="2">
    <location>
        <position position="1"/>
    </location>
</feature>
<accession>A0ABQ9V912</accession>
<name>A0ABQ9V912_SAGOE</name>
<organism evidence="2 3">
    <name type="scientific">Saguinus oedipus</name>
    <name type="common">Cotton-top tamarin</name>
    <name type="synonym">Oedipomidas oedipus</name>
    <dbReference type="NCBI Taxonomy" id="9490"/>
    <lineage>
        <taxon>Eukaryota</taxon>
        <taxon>Metazoa</taxon>
        <taxon>Chordata</taxon>
        <taxon>Craniata</taxon>
        <taxon>Vertebrata</taxon>
        <taxon>Euteleostomi</taxon>
        <taxon>Mammalia</taxon>
        <taxon>Eutheria</taxon>
        <taxon>Euarchontoglires</taxon>
        <taxon>Primates</taxon>
        <taxon>Haplorrhini</taxon>
        <taxon>Platyrrhini</taxon>
        <taxon>Cebidae</taxon>
        <taxon>Callitrichinae</taxon>
        <taxon>Saguinus</taxon>
    </lineage>
</organism>
<reference evidence="2 3" key="1">
    <citation type="submission" date="2023-05" db="EMBL/GenBank/DDBJ databases">
        <title>B98-5 Cell Line De Novo Hybrid Assembly: An Optical Mapping Approach.</title>
        <authorList>
            <person name="Kananen K."/>
            <person name="Auerbach J.A."/>
            <person name="Kautto E."/>
            <person name="Blachly J.S."/>
        </authorList>
    </citation>
    <scope>NUCLEOTIDE SEQUENCE [LARGE SCALE GENOMIC DNA]</scope>
    <source>
        <strain evidence="2">B95-8</strain>
        <tissue evidence="2">Cell line</tissue>
    </source>
</reference>
<comment type="caution">
    <text evidence="2">The sequence shown here is derived from an EMBL/GenBank/DDBJ whole genome shotgun (WGS) entry which is preliminary data.</text>
</comment>
<dbReference type="EMBL" id="JASSZA010000007">
    <property type="protein sequence ID" value="KAK2105839.1"/>
    <property type="molecule type" value="Genomic_DNA"/>
</dbReference>
<feature type="compositionally biased region" description="Low complexity" evidence="1">
    <location>
        <begin position="24"/>
        <end position="49"/>
    </location>
</feature>
<evidence type="ECO:0000256" key="1">
    <source>
        <dbReference type="SAM" id="MobiDB-lite"/>
    </source>
</evidence>
<evidence type="ECO:0000313" key="3">
    <source>
        <dbReference type="Proteomes" id="UP001266305"/>
    </source>
</evidence>
<evidence type="ECO:0000313" key="2">
    <source>
        <dbReference type="EMBL" id="KAK2105839.1"/>
    </source>
</evidence>
<sequence>ASLLAPLFPGIGNPSRERREGTVATSGPHSAAPPAAPSTQAPAARPSPAGSVARPTRLGR</sequence>
<feature type="region of interest" description="Disordered" evidence="1">
    <location>
        <begin position="1"/>
        <end position="60"/>
    </location>
</feature>
<dbReference type="Proteomes" id="UP001266305">
    <property type="component" value="Unassembled WGS sequence"/>
</dbReference>
<proteinExistence type="predicted"/>